<keyword evidence="3" id="KW-1185">Reference proteome</keyword>
<accession>A0A1M6R9A1</accession>
<evidence type="ECO:0000256" key="1">
    <source>
        <dbReference type="SAM" id="Phobius"/>
    </source>
</evidence>
<dbReference type="Proteomes" id="UP000184474">
    <property type="component" value="Unassembled WGS sequence"/>
</dbReference>
<dbReference type="Gene3D" id="1.20.120.1490">
    <property type="match status" value="1"/>
</dbReference>
<protein>
    <recommendedName>
        <fullName evidence="4">Heavy-metal resistance</fullName>
    </recommendedName>
</protein>
<dbReference type="STRING" id="156994.SAMN04488028_10484"/>
<keyword evidence="1" id="KW-0812">Transmembrane</keyword>
<evidence type="ECO:0008006" key="4">
    <source>
        <dbReference type="Google" id="ProtNLM"/>
    </source>
</evidence>
<evidence type="ECO:0000313" key="2">
    <source>
        <dbReference type="EMBL" id="SHK29010.1"/>
    </source>
</evidence>
<evidence type="ECO:0000313" key="3">
    <source>
        <dbReference type="Proteomes" id="UP000184474"/>
    </source>
</evidence>
<keyword evidence="1" id="KW-1133">Transmembrane helix</keyword>
<proteinExistence type="predicted"/>
<feature type="transmembrane region" description="Helical" evidence="1">
    <location>
        <begin position="12"/>
        <end position="29"/>
    </location>
</feature>
<keyword evidence="1" id="KW-0472">Membrane</keyword>
<dbReference type="RefSeq" id="WP_073122698.1">
    <property type="nucleotide sequence ID" value="NZ_FRAA01000004.1"/>
</dbReference>
<reference evidence="3" key="1">
    <citation type="submission" date="2016-11" db="EMBL/GenBank/DDBJ databases">
        <authorList>
            <person name="Varghese N."/>
            <person name="Submissions S."/>
        </authorList>
    </citation>
    <scope>NUCLEOTIDE SEQUENCE [LARGE SCALE GENOMIC DNA]</scope>
    <source>
        <strain evidence="3">DSM 26134</strain>
    </source>
</reference>
<name>A0A1M6R9A1_REIAG</name>
<dbReference type="AlphaFoldDB" id="A0A1M6R9A1"/>
<dbReference type="EMBL" id="FRAA01000004">
    <property type="protein sequence ID" value="SHK29010.1"/>
    <property type="molecule type" value="Genomic_DNA"/>
</dbReference>
<organism evidence="2 3">
    <name type="scientific">Reichenbachiella agariperforans</name>
    <dbReference type="NCBI Taxonomy" id="156994"/>
    <lineage>
        <taxon>Bacteria</taxon>
        <taxon>Pseudomonadati</taxon>
        <taxon>Bacteroidota</taxon>
        <taxon>Cytophagia</taxon>
        <taxon>Cytophagales</taxon>
        <taxon>Reichenbachiellaceae</taxon>
        <taxon>Reichenbachiella</taxon>
    </lineage>
</organism>
<sequence length="154" mass="18246">MKSTTYNTLKNILIGALIVINLGCVWFIFQDHRKMQDAPRDRQKGRFEAKLKKDIGLDDAQVKAFMEMKKKHMQEMHIKMSRVQDLRKKMFDGLDNPNFNIDAQTDSIAQSQKELDMMVFAHFRELKTICRPDQYEAFDKAMERIQARINKKKF</sequence>
<gene>
    <name evidence="2" type="ORF">SAMN04488028_10484</name>
</gene>